<evidence type="ECO:0008006" key="3">
    <source>
        <dbReference type="Google" id="ProtNLM"/>
    </source>
</evidence>
<proteinExistence type="predicted"/>
<dbReference type="OrthoDB" id="5314790at2759"/>
<dbReference type="InterPro" id="IPR032675">
    <property type="entry name" value="LRR_dom_sf"/>
</dbReference>
<accession>A0A317SDR1</accession>
<feature type="non-terminal residue" evidence="1">
    <location>
        <position position="358"/>
    </location>
</feature>
<evidence type="ECO:0000313" key="2">
    <source>
        <dbReference type="Proteomes" id="UP000246991"/>
    </source>
</evidence>
<keyword evidence="2" id="KW-1185">Reference proteome</keyword>
<dbReference type="Gene3D" id="3.80.10.10">
    <property type="entry name" value="Ribonuclease Inhibitor"/>
    <property type="match status" value="1"/>
</dbReference>
<name>A0A317SDR1_9PEZI</name>
<dbReference type="AlphaFoldDB" id="A0A317SDR1"/>
<dbReference type="EMBL" id="PYWC01000099">
    <property type="protein sequence ID" value="PWW72622.1"/>
    <property type="molecule type" value="Genomic_DNA"/>
</dbReference>
<protein>
    <recommendedName>
        <fullName evidence="3">F-box domain-containing protein</fullName>
    </recommendedName>
</protein>
<gene>
    <name evidence="1" type="ORF">C7212DRAFT_27833</name>
</gene>
<comment type="caution">
    <text evidence="1">The sequence shown here is derived from an EMBL/GenBank/DDBJ whole genome shotgun (WGS) entry which is preliminary data.</text>
</comment>
<evidence type="ECO:0000313" key="1">
    <source>
        <dbReference type="EMBL" id="PWW72622.1"/>
    </source>
</evidence>
<dbReference type="Proteomes" id="UP000246991">
    <property type="component" value="Unassembled WGS sequence"/>
</dbReference>
<sequence length="358" mass="40493">MDSLPLEILTKILLNLPPNPSDRLVCHAFRDILTPGCFRRIRTGQFTKDAFDRLVNLSQSGVSRYVEDYEYLVHPLVYRPSIHAVDNLIYLEKTYPTRDLTLDAMAESLVQRHEEYLHQEDILGTFYDVLSLSKALPLFRNLRSVTISRFDSADDAPRAYEEITERDWWAVMKALNKCDYPVERLHTDAVYDGMLHGVSMSKMAQVYEVLGELKQLSVPAISLGSEAFHHPGQAALKALLRSGRNLEVVRLGNSNRLRMDLVNEDLGFLWPSLRVLDLAANTDVEAGGFVAFLELHSSTLRGLTLRSFGLVGREESGTQWAWGRIFERLHQSLTLKKLTLSHLQAPSGSPAVTIADMR</sequence>
<organism evidence="1 2">
    <name type="scientific">Tuber magnatum</name>
    <name type="common">white Piedmont truffle</name>
    <dbReference type="NCBI Taxonomy" id="42249"/>
    <lineage>
        <taxon>Eukaryota</taxon>
        <taxon>Fungi</taxon>
        <taxon>Dikarya</taxon>
        <taxon>Ascomycota</taxon>
        <taxon>Pezizomycotina</taxon>
        <taxon>Pezizomycetes</taxon>
        <taxon>Pezizales</taxon>
        <taxon>Tuberaceae</taxon>
        <taxon>Tuber</taxon>
    </lineage>
</organism>
<dbReference type="SUPFAM" id="SSF52047">
    <property type="entry name" value="RNI-like"/>
    <property type="match status" value="1"/>
</dbReference>
<reference evidence="1 2" key="1">
    <citation type="submission" date="2018-03" db="EMBL/GenBank/DDBJ databases">
        <title>Genomes of Pezizomycetes fungi and the evolution of truffles.</title>
        <authorList>
            <person name="Murat C."/>
            <person name="Payen T."/>
            <person name="Noel B."/>
            <person name="Kuo A."/>
            <person name="Martin F.M."/>
        </authorList>
    </citation>
    <scope>NUCLEOTIDE SEQUENCE [LARGE SCALE GENOMIC DNA]</scope>
    <source>
        <strain evidence="1">091103-1</strain>
    </source>
</reference>